<dbReference type="InterPro" id="IPR001789">
    <property type="entry name" value="Sig_transdc_resp-reg_receiver"/>
</dbReference>
<dbReference type="InterPro" id="IPR016032">
    <property type="entry name" value="Sig_transdc_resp-reg_C-effctor"/>
</dbReference>
<dbReference type="NCBIfam" id="NF007935">
    <property type="entry name" value="PRK10651.1"/>
    <property type="match status" value="1"/>
</dbReference>
<dbReference type="Pfam" id="PF00072">
    <property type="entry name" value="Response_reg"/>
    <property type="match status" value="1"/>
</dbReference>
<keyword evidence="1 5" id="KW-0238">DNA-binding</keyword>
<dbReference type="CDD" id="cd06170">
    <property type="entry name" value="LuxR_C_like"/>
    <property type="match status" value="1"/>
</dbReference>
<dbReference type="AlphaFoldDB" id="A0A2Z6IB78"/>
<feature type="domain" description="Response regulatory" evidence="4">
    <location>
        <begin position="24"/>
        <end position="140"/>
    </location>
</feature>
<dbReference type="PROSITE" id="PS00622">
    <property type="entry name" value="HTH_LUXR_1"/>
    <property type="match status" value="1"/>
</dbReference>
<dbReference type="GO" id="GO:0006355">
    <property type="term" value="P:regulation of DNA-templated transcription"/>
    <property type="evidence" value="ECO:0007669"/>
    <property type="project" value="InterPro"/>
</dbReference>
<name>A0A2Z6IB78_9BURK</name>
<dbReference type="SUPFAM" id="SSF52172">
    <property type="entry name" value="CheY-like"/>
    <property type="match status" value="1"/>
</dbReference>
<dbReference type="Gene3D" id="3.40.50.2300">
    <property type="match status" value="1"/>
</dbReference>
<feature type="modified residue" description="4-aspartylphosphate" evidence="2">
    <location>
        <position position="75"/>
    </location>
</feature>
<evidence type="ECO:0000259" key="4">
    <source>
        <dbReference type="PROSITE" id="PS50110"/>
    </source>
</evidence>
<proteinExistence type="predicted"/>
<dbReference type="PRINTS" id="PR00038">
    <property type="entry name" value="HTHLUXR"/>
</dbReference>
<dbReference type="PROSITE" id="PS50110">
    <property type="entry name" value="RESPONSE_REGULATORY"/>
    <property type="match status" value="1"/>
</dbReference>
<organism evidence="5 6">
    <name type="scientific">Sutterella megalosphaeroides</name>
    <dbReference type="NCBI Taxonomy" id="2494234"/>
    <lineage>
        <taxon>Bacteria</taxon>
        <taxon>Pseudomonadati</taxon>
        <taxon>Pseudomonadota</taxon>
        <taxon>Betaproteobacteria</taxon>
        <taxon>Burkholderiales</taxon>
        <taxon>Sutterellaceae</taxon>
        <taxon>Sutterella</taxon>
    </lineage>
</organism>
<dbReference type="Pfam" id="PF00196">
    <property type="entry name" value="GerE"/>
    <property type="match status" value="1"/>
</dbReference>
<dbReference type="EMBL" id="AP018786">
    <property type="protein sequence ID" value="BBF22368.1"/>
    <property type="molecule type" value="Genomic_DNA"/>
</dbReference>
<dbReference type="PANTHER" id="PTHR43214:SF38">
    <property type="entry name" value="NITRATE_NITRITE RESPONSE REGULATOR PROTEIN NARL"/>
    <property type="match status" value="1"/>
</dbReference>
<dbReference type="GO" id="GO:0000160">
    <property type="term" value="P:phosphorelay signal transduction system"/>
    <property type="evidence" value="ECO:0007669"/>
    <property type="project" value="InterPro"/>
</dbReference>
<dbReference type="PANTHER" id="PTHR43214">
    <property type="entry name" value="TWO-COMPONENT RESPONSE REGULATOR"/>
    <property type="match status" value="1"/>
</dbReference>
<dbReference type="SMART" id="SM00421">
    <property type="entry name" value="HTH_LUXR"/>
    <property type="match status" value="1"/>
</dbReference>
<reference evidence="5 6" key="1">
    <citation type="journal article" date="2018" name="Int. J. Syst. Evol. Microbiol.">
        <title>Mesosutterella multiformis gen. nov., sp. nov., a member of the family Sutterellaceae and Sutterella megalosphaeroides sp. nov., isolated from human faeces.</title>
        <authorList>
            <person name="Sakamoto M."/>
            <person name="Ikeyama N."/>
            <person name="Kunihiro T."/>
            <person name="Iino T."/>
            <person name="Yuki M."/>
            <person name="Ohkuma M."/>
        </authorList>
    </citation>
    <scope>NUCLEOTIDE SEQUENCE [LARGE SCALE GENOMIC DNA]</scope>
    <source>
        <strain evidence="5 6">6FBBBH3</strain>
    </source>
</reference>
<dbReference type="PROSITE" id="PS50043">
    <property type="entry name" value="HTH_LUXR_2"/>
    <property type="match status" value="1"/>
</dbReference>
<evidence type="ECO:0000313" key="6">
    <source>
        <dbReference type="Proteomes" id="UP000271003"/>
    </source>
</evidence>
<evidence type="ECO:0000313" key="5">
    <source>
        <dbReference type="EMBL" id="BBF22368.1"/>
    </source>
</evidence>
<dbReference type="RefSeq" id="WP_232008805.1">
    <property type="nucleotide sequence ID" value="NZ_AP018786.1"/>
</dbReference>
<dbReference type="GO" id="GO:0003677">
    <property type="term" value="F:DNA binding"/>
    <property type="evidence" value="ECO:0007669"/>
    <property type="project" value="UniProtKB-KW"/>
</dbReference>
<dbReference type="SMART" id="SM00448">
    <property type="entry name" value="REC"/>
    <property type="match status" value="1"/>
</dbReference>
<dbReference type="InterPro" id="IPR000792">
    <property type="entry name" value="Tscrpt_reg_LuxR_C"/>
</dbReference>
<dbReference type="InterPro" id="IPR011006">
    <property type="entry name" value="CheY-like_superfamily"/>
</dbReference>
<sequence>MNASIPKTDYEGNRPIMTEKEHYRILVVDDHPLFRRGVRELLSLDPGIEVVGEAGTREEAVELARKLEPDLTVLDLNMKGTSGVEILTLLKEEDPSRRVVILTVSDSGEDLTACIRAGADGYFLKDMEPERFLEAVRRTLEGQLIVAPSMVVYLTEMVRDVKSDPIVQLTEREKDVLKLVALGYTNKDIARTLEIADGTVKGHVKHLLKKLGFKSRVEAAVWASGQKL</sequence>
<evidence type="ECO:0000256" key="1">
    <source>
        <dbReference type="ARBA" id="ARBA00023125"/>
    </source>
</evidence>
<keyword evidence="2" id="KW-0597">Phosphoprotein</keyword>
<feature type="domain" description="HTH luxR-type" evidence="3">
    <location>
        <begin position="162"/>
        <end position="227"/>
    </location>
</feature>
<accession>A0A2Z6IB78</accession>
<dbReference type="InterPro" id="IPR039420">
    <property type="entry name" value="WalR-like"/>
</dbReference>
<dbReference type="SUPFAM" id="SSF46894">
    <property type="entry name" value="C-terminal effector domain of the bipartite response regulators"/>
    <property type="match status" value="1"/>
</dbReference>
<evidence type="ECO:0000259" key="3">
    <source>
        <dbReference type="PROSITE" id="PS50043"/>
    </source>
</evidence>
<evidence type="ECO:0000256" key="2">
    <source>
        <dbReference type="PROSITE-ProRule" id="PRU00169"/>
    </source>
</evidence>
<protein>
    <submittedName>
        <fullName evidence="5">DNA-binding response regulator</fullName>
    </submittedName>
</protein>
<dbReference type="Proteomes" id="UP000271003">
    <property type="component" value="Chromosome"/>
</dbReference>
<dbReference type="KEGG" id="sutt:SUTMEG_02590"/>
<gene>
    <name evidence="5" type="primary">narL_1</name>
    <name evidence="5" type="ORF">SUTMEG_02590</name>
</gene>
<keyword evidence="6" id="KW-1185">Reference proteome</keyword>